<dbReference type="EMBL" id="VRVR01000020">
    <property type="protein sequence ID" value="KAF0852711.1"/>
    <property type="molecule type" value="Genomic_DNA"/>
</dbReference>
<evidence type="ECO:0000256" key="5">
    <source>
        <dbReference type="ARBA" id="ARBA00066604"/>
    </source>
</evidence>
<dbReference type="AlphaFoldDB" id="A0A8K0AI03"/>
<name>A0A8K0AI03_ANDGO</name>
<dbReference type="PANTHER" id="PTHR42687">
    <property type="entry name" value="L-THREONINE 3-DEHYDROGENASE"/>
    <property type="match status" value="1"/>
</dbReference>
<accession>A0A8K0AI03</accession>
<evidence type="ECO:0000256" key="4">
    <source>
        <dbReference type="ARBA" id="ARBA00060557"/>
    </source>
</evidence>
<dbReference type="Gene3D" id="3.40.50.720">
    <property type="entry name" value="NAD(P)-binding Rossmann-like Domain"/>
    <property type="match status" value="1"/>
</dbReference>
<evidence type="ECO:0000256" key="6">
    <source>
        <dbReference type="ARBA" id="ARBA00069940"/>
    </source>
</evidence>
<protein>
    <recommendedName>
        <fullName evidence="6">L-threonine 3-dehydrogenase, mitochondrial</fullName>
        <ecNumber evidence="5">1.1.1.103</ecNumber>
    </recommendedName>
</protein>
<dbReference type="OrthoDB" id="16464at2759"/>
<evidence type="ECO:0000256" key="2">
    <source>
        <dbReference type="ARBA" id="ARBA00050613"/>
    </source>
</evidence>
<feature type="domain" description="NAD-dependent epimerase/dehydratase" evidence="7">
    <location>
        <begin position="22"/>
        <end position="258"/>
    </location>
</feature>
<comment type="function">
    <text evidence="3">Catalyzes the NAD(+)-dependent oxidation of L-threonine to 2-amino-3-ketobutyrate, mediating L-threonine catabolism.</text>
</comment>
<dbReference type="Pfam" id="PF01370">
    <property type="entry name" value="Epimerase"/>
    <property type="match status" value="1"/>
</dbReference>
<comment type="pathway">
    <text evidence="4">Amino-acid degradation; L-threonine degradation via oxydo-reductase pathway; glycine from L-threonine: step 1/2.</text>
</comment>
<dbReference type="EC" id="1.1.1.103" evidence="5"/>
<dbReference type="GO" id="GO:0008743">
    <property type="term" value="F:L-threonine 3-dehydrogenase activity"/>
    <property type="evidence" value="ECO:0007669"/>
    <property type="project" value="UniProtKB-EC"/>
</dbReference>
<evidence type="ECO:0000256" key="3">
    <source>
        <dbReference type="ARBA" id="ARBA00059023"/>
    </source>
</evidence>
<evidence type="ECO:0000313" key="8">
    <source>
        <dbReference type="EMBL" id="KAF0852711.1"/>
    </source>
</evidence>
<dbReference type="GO" id="GO:0006567">
    <property type="term" value="P:L-threonine catabolic process"/>
    <property type="evidence" value="ECO:0007669"/>
    <property type="project" value="TreeGrafter"/>
</dbReference>
<dbReference type="InterPro" id="IPR001509">
    <property type="entry name" value="Epimerase_deHydtase"/>
</dbReference>
<reference evidence="8" key="1">
    <citation type="submission" date="2019-09" db="EMBL/GenBank/DDBJ databases">
        <title>The Mitochondrial Proteome of the Jakobid, Andalucia godoyi, a Protist With the Most Gene-Rich and Bacteria-Like Mitochondrial Genome.</title>
        <authorList>
            <person name="Gray M.W."/>
            <person name="Burger G."/>
            <person name="Derelle R."/>
            <person name="Klimes V."/>
            <person name="Leger M."/>
            <person name="Sarrasin M."/>
            <person name="Vlcek C."/>
            <person name="Roger A.J."/>
            <person name="Elias M."/>
            <person name="Lang B.F."/>
        </authorList>
    </citation>
    <scope>NUCLEOTIDE SEQUENCE</scope>
    <source>
        <strain evidence="8">And28</strain>
    </source>
</reference>
<comment type="similarity">
    <text evidence="1">Belongs to the NAD(P)-dependent epimerase/dehydratase family.</text>
</comment>
<proteinExistence type="inferred from homology"/>
<dbReference type="InterPro" id="IPR036291">
    <property type="entry name" value="NAD(P)-bd_dom_sf"/>
</dbReference>
<dbReference type="SUPFAM" id="SSF51735">
    <property type="entry name" value="NAD(P)-binding Rossmann-fold domains"/>
    <property type="match status" value="1"/>
</dbReference>
<evidence type="ECO:0000259" key="7">
    <source>
        <dbReference type="Pfam" id="PF01370"/>
    </source>
</evidence>
<comment type="caution">
    <text evidence="8">The sequence shown here is derived from an EMBL/GenBank/DDBJ whole genome shotgun (WGS) entry which is preliminary data.</text>
</comment>
<dbReference type="InterPro" id="IPR051225">
    <property type="entry name" value="NAD(P)_epim/dehydratase"/>
</dbReference>
<organism evidence="8 9">
    <name type="scientific">Andalucia godoyi</name>
    <name type="common">Flagellate</name>
    <dbReference type="NCBI Taxonomy" id="505711"/>
    <lineage>
        <taxon>Eukaryota</taxon>
        <taxon>Discoba</taxon>
        <taxon>Jakobida</taxon>
        <taxon>Andalucina</taxon>
        <taxon>Andaluciidae</taxon>
        <taxon>Andalucia</taxon>
    </lineage>
</organism>
<gene>
    <name evidence="8" type="ORF">ANDGO_08515</name>
</gene>
<dbReference type="Proteomes" id="UP000799049">
    <property type="component" value="Unassembled WGS sequence"/>
</dbReference>
<comment type="catalytic activity">
    <reaction evidence="2">
        <text>L-threonine + NAD(+) = (2S)-2-amino-3-oxobutanoate + NADH + H(+)</text>
        <dbReference type="Rhea" id="RHEA:13161"/>
        <dbReference type="ChEBI" id="CHEBI:15378"/>
        <dbReference type="ChEBI" id="CHEBI:57540"/>
        <dbReference type="ChEBI" id="CHEBI:57926"/>
        <dbReference type="ChEBI" id="CHEBI:57945"/>
        <dbReference type="ChEBI" id="CHEBI:78948"/>
        <dbReference type="EC" id="1.1.1.103"/>
    </reaction>
</comment>
<dbReference type="PANTHER" id="PTHR42687:SF1">
    <property type="entry name" value="L-THREONINE 3-DEHYDROGENASE, MITOCHONDRIAL"/>
    <property type="match status" value="1"/>
</dbReference>
<evidence type="ECO:0000256" key="1">
    <source>
        <dbReference type="ARBA" id="ARBA00007637"/>
    </source>
</evidence>
<evidence type="ECO:0000313" key="9">
    <source>
        <dbReference type="Proteomes" id="UP000799049"/>
    </source>
</evidence>
<keyword evidence="9" id="KW-1185">Reference proteome</keyword>
<sequence length="336" mass="37481">MLRFSSLFVRNASSNSFSMPRILITGANGQLGGELAEALRGRFGPDAVLCTDIRVPAPSVQSSGAYFRYLDCTNKDDFARLVVEHRITHIVHYAALLSAIGERNPKEALHLNMRGTEVALEVAQNYGSVIMIPSSIAAFGPTTPRMNTPNITIQRPNTIYGVSKVYAELLGEYYHKRFGVDFRCVRYPGIISWKSAPGGGTTDWSNHAFFAACEPQSAYTCFVRPDTKMPLMYVPDCIKGTIDLMLADEKKLSCRTYNLNALSFSPDDLARAIRRHVPHFKIDYAPDMRQAIADSWPVSLDDADARRDWGWQPQYSLEALTADMLQNIMAQRAGKK</sequence>
<dbReference type="FunFam" id="3.40.50.720:FF:000077">
    <property type="entry name" value="L-threonine 3-dehydrogenase, mitochondrial"/>
    <property type="match status" value="1"/>
</dbReference>